<name>A0A6A5ZTF2_9PLEO</name>
<dbReference type="AlphaFoldDB" id="A0A6A5ZTF2"/>
<dbReference type="OrthoDB" id="5372935at2759"/>
<reference evidence="1" key="1">
    <citation type="journal article" date="2020" name="Stud. Mycol.">
        <title>101 Dothideomycetes genomes: a test case for predicting lifestyles and emergence of pathogens.</title>
        <authorList>
            <person name="Haridas S."/>
            <person name="Albert R."/>
            <person name="Binder M."/>
            <person name="Bloem J."/>
            <person name="Labutti K."/>
            <person name="Salamov A."/>
            <person name="Andreopoulos B."/>
            <person name="Baker S."/>
            <person name="Barry K."/>
            <person name="Bills G."/>
            <person name="Bluhm B."/>
            <person name="Cannon C."/>
            <person name="Castanera R."/>
            <person name="Culley D."/>
            <person name="Daum C."/>
            <person name="Ezra D."/>
            <person name="Gonzalez J."/>
            <person name="Henrissat B."/>
            <person name="Kuo A."/>
            <person name="Liang C."/>
            <person name="Lipzen A."/>
            <person name="Lutzoni F."/>
            <person name="Magnuson J."/>
            <person name="Mondo S."/>
            <person name="Nolan M."/>
            <person name="Ohm R."/>
            <person name="Pangilinan J."/>
            <person name="Park H.-J."/>
            <person name="Ramirez L."/>
            <person name="Alfaro M."/>
            <person name="Sun H."/>
            <person name="Tritt A."/>
            <person name="Yoshinaga Y."/>
            <person name="Zwiers L.-H."/>
            <person name="Turgeon B."/>
            <person name="Goodwin S."/>
            <person name="Spatafora J."/>
            <person name="Crous P."/>
            <person name="Grigoriev I."/>
        </authorList>
    </citation>
    <scope>NUCLEOTIDE SEQUENCE</scope>
    <source>
        <strain evidence="1">CBS 627.86</strain>
    </source>
</reference>
<gene>
    <name evidence="1" type="ORF">BDV96DRAFT_640400</name>
</gene>
<dbReference type="PANTHER" id="PTHR42085:SF2">
    <property type="entry name" value="F-BOX DOMAIN-CONTAINING PROTEIN"/>
    <property type="match status" value="1"/>
</dbReference>
<keyword evidence="2" id="KW-1185">Reference proteome</keyword>
<sequence>MASAIPELQAAFGTILQLEKSKPKALAPTETYPKWMGSFRLFDFPRELRDRIYQYALYRPKGYVYSRSRSYPWKERDETHINLYLTSRHVYAEALEVFCRHNALEIAYKTRLAGTLRLFPERPARLLQRVRLHYQQGSWRNEWPRTSPSGCFAQMMIESRVAKSFFPLLRECTAVWTVSTWAFEREEHLNFSNITHNDSVSLLLDWMQRYYYVDRLVPPSYLKVEMTQYYHVPPEIEALERTFAEALEAFKVWGREVEREIVVDPEAEGRKWIEEAFAATPSKRGKVRK</sequence>
<dbReference type="Proteomes" id="UP000799770">
    <property type="component" value="Unassembled WGS sequence"/>
</dbReference>
<evidence type="ECO:0000313" key="1">
    <source>
        <dbReference type="EMBL" id="KAF2122355.1"/>
    </source>
</evidence>
<evidence type="ECO:0000313" key="2">
    <source>
        <dbReference type="Proteomes" id="UP000799770"/>
    </source>
</evidence>
<protein>
    <submittedName>
        <fullName evidence="1">Uncharacterized protein</fullName>
    </submittedName>
</protein>
<organism evidence="1 2">
    <name type="scientific">Lophiotrema nucula</name>
    <dbReference type="NCBI Taxonomy" id="690887"/>
    <lineage>
        <taxon>Eukaryota</taxon>
        <taxon>Fungi</taxon>
        <taxon>Dikarya</taxon>
        <taxon>Ascomycota</taxon>
        <taxon>Pezizomycotina</taxon>
        <taxon>Dothideomycetes</taxon>
        <taxon>Pleosporomycetidae</taxon>
        <taxon>Pleosporales</taxon>
        <taxon>Lophiotremataceae</taxon>
        <taxon>Lophiotrema</taxon>
    </lineage>
</organism>
<accession>A0A6A5ZTF2</accession>
<proteinExistence type="predicted"/>
<dbReference type="PANTHER" id="PTHR42085">
    <property type="entry name" value="F-BOX DOMAIN-CONTAINING PROTEIN"/>
    <property type="match status" value="1"/>
</dbReference>
<dbReference type="EMBL" id="ML977311">
    <property type="protein sequence ID" value="KAF2122355.1"/>
    <property type="molecule type" value="Genomic_DNA"/>
</dbReference>
<dbReference type="InterPro" id="IPR038883">
    <property type="entry name" value="AN11006-like"/>
</dbReference>